<evidence type="ECO:0000256" key="2">
    <source>
        <dbReference type="ARBA" id="ARBA00005407"/>
    </source>
</evidence>
<name>A0A7N6C3G9_ANATE</name>
<evidence type="ECO:0000313" key="6">
    <source>
        <dbReference type="Ensembl" id="ENSATEP00000071610.1"/>
    </source>
</evidence>
<accession>A0A7N6C3G9</accession>
<dbReference type="AlphaFoldDB" id="A0A7N6C3G9"/>
<dbReference type="Pfam" id="PF04959">
    <property type="entry name" value="ARS2"/>
    <property type="match status" value="1"/>
</dbReference>
<feature type="compositionally biased region" description="Basic and acidic residues" evidence="4">
    <location>
        <begin position="9"/>
        <end position="33"/>
    </location>
</feature>
<reference evidence="6" key="2">
    <citation type="submission" date="2025-08" db="UniProtKB">
        <authorList>
            <consortium name="Ensembl"/>
        </authorList>
    </citation>
    <scope>IDENTIFICATION</scope>
</reference>
<sequence length="456" mass="51655">MCFFLSNGEEEKPKENSEEEKKEEKKPKDDSPRPRPLHKTCSLFMRSIAPTISKAEIIAVSWTQETKLNNTITVYSSQLRDCELAPGVNRDLARRVRNVNGITQHKQVLRNDIKLAAKLIHVLDEKGDLWIHRSQEDGPSTEMPAQNPVLKNITDYLIEEVSAEEEELLGSGSGIDPEESTKEGNPVEMTVERDDKLAKVLDRLLLYLRIVHSIDYYNACEYPSEDDMPNRCGMIHVRGPIPPNRITHGEVQQWQKMIEEKLSPLFSLKEILSEEEAVKMGRKDPEEEVEKFVLANTQELGKDKWLCPLSGKKFKGPEFVRKHILNKHGDKIEEVKKEVTFFNNFLMDAKRPSLPEMKLPPLPGPGQGLLSPSMPFPPQGPQGPLGFGQPRPPLMGYGGGPPYPPNQYGGGRGNYDSFRGQGGYLGKPRNIRMSRGDPRNIIEYRDLDAPDDMDFF</sequence>
<dbReference type="GeneTree" id="ENSGT00390000005492"/>
<dbReference type="InterPro" id="IPR039727">
    <property type="entry name" value="SE/Ars2"/>
</dbReference>
<evidence type="ECO:0000256" key="1">
    <source>
        <dbReference type="ARBA" id="ARBA00004123"/>
    </source>
</evidence>
<keyword evidence="3" id="KW-0539">Nucleus</keyword>
<evidence type="ECO:0000256" key="3">
    <source>
        <dbReference type="ARBA" id="ARBA00023242"/>
    </source>
</evidence>
<reference evidence="6" key="3">
    <citation type="submission" date="2025-09" db="UniProtKB">
        <authorList>
            <consortium name="Ensembl"/>
        </authorList>
    </citation>
    <scope>IDENTIFICATION</scope>
</reference>
<proteinExistence type="inferred from homology"/>
<protein>
    <recommendedName>
        <fullName evidence="5">SERRATE/Ars2 C-terminal domain-containing protein</fullName>
    </recommendedName>
</protein>
<keyword evidence="7" id="KW-1185">Reference proteome</keyword>
<feature type="region of interest" description="Disordered" evidence="4">
    <location>
        <begin position="1"/>
        <end position="38"/>
    </location>
</feature>
<dbReference type="GO" id="GO:0016604">
    <property type="term" value="C:nuclear body"/>
    <property type="evidence" value="ECO:0007669"/>
    <property type="project" value="TreeGrafter"/>
</dbReference>
<dbReference type="GO" id="GO:0031053">
    <property type="term" value="P:primary miRNA processing"/>
    <property type="evidence" value="ECO:0007669"/>
    <property type="project" value="TreeGrafter"/>
</dbReference>
<evidence type="ECO:0000256" key="4">
    <source>
        <dbReference type="SAM" id="MobiDB-lite"/>
    </source>
</evidence>
<dbReference type="Ensembl" id="ENSATET00000064242.2">
    <property type="protein sequence ID" value="ENSATEP00000071610.1"/>
    <property type="gene ID" value="ENSATEG00000014425.3"/>
</dbReference>
<gene>
    <name evidence="6" type="primary">SRRT</name>
</gene>
<evidence type="ECO:0000313" key="7">
    <source>
        <dbReference type="Proteomes" id="UP000265040"/>
    </source>
</evidence>
<comment type="similarity">
    <text evidence="2">Belongs to the ARS2 family.</text>
</comment>
<feature type="region of interest" description="Disordered" evidence="4">
    <location>
        <begin position="408"/>
        <end position="437"/>
    </location>
</feature>
<comment type="subcellular location">
    <subcellularLocation>
        <location evidence="1">Nucleus</location>
    </subcellularLocation>
</comment>
<evidence type="ECO:0000259" key="5">
    <source>
        <dbReference type="Pfam" id="PF04959"/>
    </source>
</evidence>
<reference evidence="6" key="1">
    <citation type="submission" date="2021-04" db="EMBL/GenBank/DDBJ databases">
        <authorList>
            <consortium name="Wellcome Sanger Institute Data Sharing"/>
        </authorList>
    </citation>
    <scope>NUCLEOTIDE SEQUENCE [LARGE SCALE GENOMIC DNA]</scope>
</reference>
<dbReference type="InterPro" id="IPR007042">
    <property type="entry name" value="SERRATE/Ars2_C"/>
</dbReference>
<dbReference type="PANTHER" id="PTHR13165">
    <property type="entry name" value="ARSENITE-RESISTANCE PROTEIN 2"/>
    <property type="match status" value="1"/>
</dbReference>
<dbReference type="Proteomes" id="UP000265040">
    <property type="component" value="Chromosome 14"/>
</dbReference>
<dbReference type="PANTHER" id="PTHR13165:SF0">
    <property type="entry name" value="SERRATE RNA EFFECTOR MOLECULE HOMOLOG"/>
    <property type="match status" value="1"/>
</dbReference>
<feature type="domain" description="SERRATE/Ars2 C-terminal" evidence="5">
    <location>
        <begin position="238"/>
        <end position="429"/>
    </location>
</feature>
<organism evidence="6 7">
    <name type="scientific">Anabas testudineus</name>
    <name type="common">Climbing perch</name>
    <name type="synonym">Anthias testudineus</name>
    <dbReference type="NCBI Taxonomy" id="64144"/>
    <lineage>
        <taxon>Eukaryota</taxon>
        <taxon>Metazoa</taxon>
        <taxon>Chordata</taxon>
        <taxon>Craniata</taxon>
        <taxon>Vertebrata</taxon>
        <taxon>Euteleostomi</taxon>
        <taxon>Actinopterygii</taxon>
        <taxon>Neopterygii</taxon>
        <taxon>Teleostei</taxon>
        <taxon>Neoteleostei</taxon>
        <taxon>Acanthomorphata</taxon>
        <taxon>Anabantaria</taxon>
        <taxon>Anabantiformes</taxon>
        <taxon>Anabantoidei</taxon>
        <taxon>Anabantidae</taxon>
        <taxon>Anabas</taxon>
    </lineage>
</organism>